<dbReference type="Bgee" id="WBGene00009495">
    <property type="expression patterns" value="Expressed in larva and 3 other cell types or tissues"/>
</dbReference>
<dbReference type="GeneID" id="3565935"/>
<dbReference type="WormBase" id="F36H1.10c">
    <property type="protein sequence ID" value="CE44682"/>
    <property type="gene ID" value="WBGene00009495"/>
    <property type="gene designation" value="hrg-6"/>
</dbReference>
<evidence type="ECO:0000313" key="1">
    <source>
        <dbReference type="EMBL" id="CBK19447.1"/>
    </source>
</evidence>
<dbReference type="Proteomes" id="UP000001940">
    <property type="component" value="Chromosome IV"/>
</dbReference>
<dbReference type="CTD" id="3565935"/>
<evidence type="ECO:0000313" key="3">
    <source>
        <dbReference type="WormBase" id="F36H1.10c"/>
    </source>
</evidence>
<dbReference type="OrthoDB" id="5814279at2759"/>
<dbReference type="RefSeq" id="NP_001255530.1">
    <property type="nucleotide sequence ID" value="NM_001268601.1"/>
</dbReference>
<protein>
    <submittedName>
        <fullName evidence="1">Heme transporter hrg-6</fullName>
    </submittedName>
</protein>
<name>D3YT32_CAEEL</name>
<reference evidence="1 2" key="1">
    <citation type="journal article" date="1998" name="Science">
        <title>Genome sequence of the nematode C. elegans: a platform for investigating biology.</title>
        <authorList>
            <consortium name="The C. elegans sequencing consortium"/>
            <person name="Sulson J.E."/>
            <person name="Waterston R."/>
        </authorList>
    </citation>
    <scope>NUCLEOTIDE SEQUENCE [LARGE SCALE GENOMIC DNA]</scope>
    <source>
        <strain evidence="1 2">Bristol N2</strain>
    </source>
</reference>
<dbReference type="EMBL" id="BX284604">
    <property type="protein sequence ID" value="CBK19447.1"/>
    <property type="molecule type" value="Genomic_DNA"/>
</dbReference>
<proteinExistence type="predicted"/>
<accession>D3YT32</accession>
<keyword evidence="2" id="KW-1185">Reference proteome</keyword>
<dbReference type="ExpressionAtlas" id="D3YT32">
    <property type="expression patterns" value="baseline and differential"/>
</dbReference>
<sequence length="37" mass="4512">MLKWTWQNAFIARYYGKLLTKSIIHPEEPDDPSTWKF</sequence>
<dbReference type="AGR" id="WB:WBGene00009495"/>
<evidence type="ECO:0000313" key="2">
    <source>
        <dbReference type="Proteomes" id="UP000001940"/>
    </source>
</evidence>
<dbReference type="HOGENOM" id="CLU_3351582_0_0_1"/>
<gene>
    <name evidence="1 3" type="primary">hrg-6</name>
    <name evidence="1" type="ORF">CELE_F36H1.10</name>
    <name evidence="3" type="ORF">F36H1.10</name>
</gene>
<dbReference type="AlphaFoldDB" id="D3YT32"/>
<organism evidence="1 2">
    <name type="scientific">Caenorhabditis elegans</name>
    <dbReference type="NCBI Taxonomy" id="6239"/>
    <lineage>
        <taxon>Eukaryota</taxon>
        <taxon>Metazoa</taxon>
        <taxon>Ecdysozoa</taxon>
        <taxon>Nematoda</taxon>
        <taxon>Chromadorea</taxon>
        <taxon>Rhabditida</taxon>
        <taxon>Rhabditina</taxon>
        <taxon>Rhabditomorpha</taxon>
        <taxon>Rhabditoidea</taxon>
        <taxon>Rhabditidae</taxon>
        <taxon>Peloderinae</taxon>
        <taxon>Caenorhabditis</taxon>
    </lineage>
</organism>